<dbReference type="EMBL" id="CANTFM010000571">
    <property type="protein sequence ID" value="CAI5725431.1"/>
    <property type="molecule type" value="Genomic_DNA"/>
</dbReference>
<feature type="signal peptide" evidence="2">
    <location>
        <begin position="1"/>
        <end position="21"/>
    </location>
</feature>
<evidence type="ECO:0000256" key="2">
    <source>
        <dbReference type="SAM" id="SignalP"/>
    </source>
</evidence>
<gene>
    <name evidence="3" type="ORF">PDE001_LOCUS3353</name>
</gene>
<keyword evidence="2" id="KW-0732">Signal</keyword>
<name>A0AAV0TQL2_9STRA</name>
<protein>
    <submittedName>
        <fullName evidence="3">Uncharacterized protein</fullName>
    </submittedName>
</protein>
<proteinExistence type="predicted"/>
<keyword evidence="4" id="KW-1185">Reference proteome</keyword>
<comment type="caution">
    <text evidence="3">The sequence shown here is derived from an EMBL/GenBank/DDBJ whole genome shotgun (WGS) entry which is preliminary data.</text>
</comment>
<organism evidence="3 4">
    <name type="scientific">Peronospora destructor</name>
    <dbReference type="NCBI Taxonomy" id="86335"/>
    <lineage>
        <taxon>Eukaryota</taxon>
        <taxon>Sar</taxon>
        <taxon>Stramenopiles</taxon>
        <taxon>Oomycota</taxon>
        <taxon>Peronosporomycetes</taxon>
        <taxon>Peronosporales</taxon>
        <taxon>Peronosporaceae</taxon>
        <taxon>Peronospora</taxon>
    </lineage>
</organism>
<sequence>MRLGLLTFVVLVAALLDAVSGQTNTTQSGCEVCASTGDCSKAYQGASGQFCGNWLDRQSDRRPCCCPDDSVCRLSNYACNCDYADRARPYITGDRGGGLVWLWSLLGSLALLLCCCGGCFMASKKIRERQNQDNAIPVAEPVASPIAGGTSNQPYGTTSAAYARQPYEPGYATATPAYGRYYGQSRGRGGMGAGTGAALGGTAGLLGGLMLGGALADHGNSYGDRGGYDDGGGGFDGVGGDFGGDF</sequence>
<accession>A0AAV0TQL2</accession>
<dbReference type="AlphaFoldDB" id="A0AAV0TQL2"/>
<reference evidence="3" key="1">
    <citation type="submission" date="2022-12" db="EMBL/GenBank/DDBJ databases">
        <authorList>
            <person name="Webb A."/>
        </authorList>
    </citation>
    <scope>NUCLEOTIDE SEQUENCE</scope>
    <source>
        <strain evidence="3">Pd1</strain>
    </source>
</reference>
<evidence type="ECO:0000313" key="4">
    <source>
        <dbReference type="Proteomes" id="UP001162029"/>
    </source>
</evidence>
<evidence type="ECO:0000313" key="3">
    <source>
        <dbReference type="EMBL" id="CAI5725431.1"/>
    </source>
</evidence>
<feature type="chain" id="PRO_5043449114" evidence="2">
    <location>
        <begin position="22"/>
        <end position="246"/>
    </location>
</feature>
<dbReference type="Proteomes" id="UP001162029">
    <property type="component" value="Unassembled WGS sequence"/>
</dbReference>
<feature type="transmembrane region" description="Helical" evidence="1">
    <location>
        <begin position="100"/>
        <end position="122"/>
    </location>
</feature>
<keyword evidence="1" id="KW-0812">Transmembrane</keyword>
<evidence type="ECO:0000256" key="1">
    <source>
        <dbReference type="SAM" id="Phobius"/>
    </source>
</evidence>
<keyword evidence="1" id="KW-1133">Transmembrane helix</keyword>
<keyword evidence="1" id="KW-0472">Membrane</keyword>